<feature type="region of interest" description="Disordered" evidence="1">
    <location>
        <begin position="123"/>
        <end position="142"/>
    </location>
</feature>
<dbReference type="InterPro" id="IPR021109">
    <property type="entry name" value="Peptidase_aspartic_dom_sf"/>
</dbReference>
<name>A0A8H2DW16_ORBOL</name>
<feature type="region of interest" description="Disordered" evidence="1">
    <location>
        <begin position="223"/>
        <end position="256"/>
    </location>
</feature>
<dbReference type="Proteomes" id="UP000297595">
    <property type="component" value="Unassembled WGS sequence"/>
</dbReference>
<evidence type="ECO:0000256" key="2">
    <source>
        <dbReference type="SAM" id="Phobius"/>
    </source>
</evidence>
<sequence>MHPMFTMSNYRTWHWRTPLFVCAIVGITIFYCPWHGRAKDLSSQDSLDRSPILRPAYLVQRDNIKILNGDETAMTITPRAQGGETLPKGTSTERGGTTKSALPLTTSPKPTVAVESLVSITTTPSIQTGSGGGISKTKPGTWENPDLDVRVGHGFQMMEVFWNKILRQYFIEVSIGITENMTKEALLLDTGETTWIVQDKKVRRNKGSDIYFARVPWLIGTTTTQNHTTISPGNSRDTPRATAKRSPTTPTTTETSQFDISAMHSETRGPVKISGSVHNTSSTINFGAVTLSDLNVSIFADTDDQNINQYSSLGIGSTNSTFLTMLTSKNIINTPSFGLHFTGSEGNHKGSGSIIFGGVDIGKFSVLNLKTYRLLESGDSPIPAPRELNISIFTNKSGPPVACGFADGLVEFDFGDSFLRLLRNQIINIIAALRKAKFSVKEEQGNIFLKDLPPLGLGLDLLFSTNGKVFLELRDILVYSEFGPSEHRYQLMVKYHDAVVLGSPFFRAVYAFLDYRNNEISFAPIRRGVTEQHVVEVFESLSDPTTILRNINPANVPLAGLKSTNCTSYVTNKEPEPPTNTTLPETNPQLFISNALAVSFGGLWVGTSTALVLVLLRYRRLQNQDALTALPSRPRRRRSRHAGNLVSEPFLQGSYRRRVGDRVRDSDGNSI</sequence>
<dbReference type="InterPro" id="IPR033121">
    <property type="entry name" value="PEPTIDASE_A1"/>
</dbReference>
<dbReference type="AlphaFoldDB" id="A0A8H2DW16"/>
<proteinExistence type="predicted"/>
<accession>A0A8H2DW16</accession>
<dbReference type="PROSITE" id="PS51767">
    <property type="entry name" value="PEPTIDASE_A1"/>
    <property type="match status" value="1"/>
</dbReference>
<evidence type="ECO:0000313" key="4">
    <source>
        <dbReference type="EMBL" id="TGJ65918.1"/>
    </source>
</evidence>
<feature type="transmembrane region" description="Helical" evidence="2">
    <location>
        <begin position="590"/>
        <end position="616"/>
    </location>
</feature>
<feature type="region of interest" description="Disordered" evidence="1">
    <location>
        <begin position="77"/>
        <end position="106"/>
    </location>
</feature>
<gene>
    <name evidence="4" type="ORF">EYR41_009855</name>
</gene>
<dbReference type="EMBL" id="SOZJ01000006">
    <property type="protein sequence ID" value="TGJ65918.1"/>
    <property type="molecule type" value="Genomic_DNA"/>
</dbReference>
<keyword evidence="2" id="KW-0812">Transmembrane</keyword>
<dbReference type="Gene3D" id="2.40.70.10">
    <property type="entry name" value="Acid Proteases"/>
    <property type="match status" value="2"/>
</dbReference>
<organism evidence="4 5">
    <name type="scientific">Orbilia oligospora</name>
    <name type="common">Nematode-trapping fungus</name>
    <name type="synonym">Arthrobotrys oligospora</name>
    <dbReference type="NCBI Taxonomy" id="2813651"/>
    <lineage>
        <taxon>Eukaryota</taxon>
        <taxon>Fungi</taxon>
        <taxon>Dikarya</taxon>
        <taxon>Ascomycota</taxon>
        <taxon>Pezizomycotina</taxon>
        <taxon>Orbiliomycetes</taxon>
        <taxon>Orbiliales</taxon>
        <taxon>Orbiliaceae</taxon>
        <taxon>Orbilia</taxon>
    </lineage>
</organism>
<evidence type="ECO:0000259" key="3">
    <source>
        <dbReference type="PROSITE" id="PS51767"/>
    </source>
</evidence>
<dbReference type="SUPFAM" id="SSF50630">
    <property type="entry name" value="Acid proteases"/>
    <property type="match status" value="1"/>
</dbReference>
<comment type="caution">
    <text evidence="4">The sequence shown here is derived from an EMBL/GenBank/DDBJ whole genome shotgun (WGS) entry which is preliminary data.</text>
</comment>
<feature type="domain" description="Peptidase A1" evidence="3">
    <location>
        <begin position="169"/>
        <end position="523"/>
    </location>
</feature>
<evidence type="ECO:0000313" key="5">
    <source>
        <dbReference type="Proteomes" id="UP000297595"/>
    </source>
</evidence>
<reference evidence="4 5" key="1">
    <citation type="submission" date="2019-03" db="EMBL/GenBank/DDBJ databases">
        <title>Nematode-trapping fungi genome.</title>
        <authorList>
            <person name="Vidal-Diez De Ulzurrun G."/>
        </authorList>
    </citation>
    <scope>NUCLEOTIDE SEQUENCE [LARGE SCALE GENOMIC DNA]</scope>
    <source>
        <strain evidence="4 5">TWF154</strain>
    </source>
</reference>
<keyword evidence="2" id="KW-1133">Transmembrane helix</keyword>
<feature type="compositionally biased region" description="Low complexity" evidence="1">
    <location>
        <begin position="240"/>
        <end position="256"/>
    </location>
</feature>
<protein>
    <recommendedName>
        <fullName evidence="3">Peptidase A1 domain-containing protein</fullName>
    </recommendedName>
</protein>
<evidence type="ECO:0000256" key="1">
    <source>
        <dbReference type="SAM" id="MobiDB-lite"/>
    </source>
</evidence>
<feature type="compositionally biased region" description="Polar residues" evidence="1">
    <location>
        <begin position="88"/>
        <end position="106"/>
    </location>
</feature>
<dbReference type="Pfam" id="PF00026">
    <property type="entry name" value="Asp"/>
    <property type="match status" value="1"/>
</dbReference>
<keyword evidence="2" id="KW-0472">Membrane</keyword>